<dbReference type="PANTHER" id="PTHR43634:SF2">
    <property type="entry name" value="LOW CONDUCTANCE MECHANOSENSITIVE CHANNEL YNAI"/>
    <property type="match status" value="1"/>
</dbReference>
<dbReference type="Gene3D" id="3.30.70.100">
    <property type="match status" value="1"/>
</dbReference>
<feature type="transmembrane region" description="Helical" evidence="7">
    <location>
        <begin position="130"/>
        <end position="150"/>
    </location>
</feature>
<feature type="transmembrane region" description="Helical" evidence="7">
    <location>
        <begin position="14"/>
        <end position="31"/>
    </location>
</feature>
<protein>
    <submittedName>
        <fullName evidence="11">Mechanosensitive ion channel family protein MscS</fullName>
    </submittedName>
</protein>
<dbReference type="Pfam" id="PF21082">
    <property type="entry name" value="MS_channel_3rd"/>
    <property type="match status" value="1"/>
</dbReference>
<dbReference type="SUPFAM" id="SSF82861">
    <property type="entry name" value="Mechanosensitive channel protein MscS (YggB), transmembrane region"/>
    <property type="match status" value="1"/>
</dbReference>
<evidence type="ECO:0000256" key="6">
    <source>
        <dbReference type="ARBA" id="ARBA00023136"/>
    </source>
</evidence>
<accession>A0A5Q2N2J4</accession>
<gene>
    <name evidence="11" type="primary">mscS</name>
    <name evidence="11" type="ORF">FTV88_2403</name>
</gene>
<evidence type="ECO:0000256" key="4">
    <source>
        <dbReference type="ARBA" id="ARBA00022692"/>
    </source>
</evidence>
<comment type="similarity">
    <text evidence="2">Belongs to the MscS (TC 1.A.23) family.</text>
</comment>
<dbReference type="KEGG" id="hcv:FTV88_2403"/>
<evidence type="ECO:0000313" key="11">
    <source>
        <dbReference type="EMBL" id="QGG48501.1"/>
    </source>
</evidence>
<reference evidence="12" key="1">
    <citation type="submission" date="2019-11" db="EMBL/GenBank/DDBJ databases">
        <title>Genome sequence of Heliorestis convoluta strain HH, an alkaliphilic and minimalistic phototrophic bacterium from a soda lake in Egypt.</title>
        <authorList>
            <person name="Dewey E.D."/>
            <person name="Stokes L.M."/>
            <person name="Burchell B.M."/>
            <person name="Shaffer K.N."/>
            <person name="Huntington A.M."/>
            <person name="Baker J.M."/>
            <person name="Nadendla S."/>
            <person name="Giglio M.G."/>
            <person name="Touchman J.W."/>
            <person name="Blankenship R.E."/>
            <person name="Madigan M.T."/>
            <person name="Sattley W.M."/>
        </authorList>
    </citation>
    <scope>NUCLEOTIDE SEQUENCE [LARGE SCALE GENOMIC DNA]</scope>
    <source>
        <strain evidence="12">HH</strain>
    </source>
</reference>
<dbReference type="Pfam" id="PF00924">
    <property type="entry name" value="MS_channel_2nd"/>
    <property type="match status" value="1"/>
</dbReference>
<evidence type="ECO:0000259" key="9">
    <source>
        <dbReference type="Pfam" id="PF21082"/>
    </source>
</evidence>
<dbReference type="Proteomes" id="UP000366051">
    <property type="component" value="Chromosome"/>
</dbReference>
<organism evidence="11 12">
    <name type="scientific">Heliorestis convoluta</name>
    <dbReference type="NCBI Taxonomy" id="356322"/>
    <lineage>
        <taxon>Bacteria</taxon>
        <taxon>Bacillati</taxon>
        <taxon>Bacillota</taxon>
        <taxon>Clostridia</taxon>
        <taxon>Eubacteriales</taxon>
        <taxon>Heliobacteriaceae</taxon>
        <taxon>Heliorestis</taxon>
    </lineage>
</organism>
<feature type="domain" description="Mechanosensitive ion channel MscS" evidence="8">
    <location>
        <begin position="178"/>
        <end position="245"/>
    </location>
</feature>
<dbReference type="InterPro" id="IPR045042">
    <property type="entry name" value="YnaI-like"/>
</dbReference>
<evidence type="ECO:0000259" key="10">
    <source>
        <dbReference type="Pfam" id="PF21088"/>
    </source>
</evidence>
<evidence type="ECO:0000256" key="2">
    <source>
        <dbReference type="ARBA" id="ARBA00008017"/>
    </source>
</evidence>
<feature type="transmembrane region" description="Helical" evidence="7">
    <location>
        <begin position="51"/>
        <end position="75"/>
    </location>
</feature>
<dbReference type="Gene3D" id="1.10.287.1260">
    <property type="match status" value="1"/>
</dbReference>
<name>A0A5Q2N2J4_9FIRM</name>
<evidence type="ECO:0000313" key="12">
    <source>
        <dbReference type="Proteomes" id="UP000366051"/>
    </source>
</evidence>
<dbReference type="InterPro" id="IPR010920">
    <property type="entry name" value="LSM_dom_sf"/>
</dbReference>
<dbReference type="InterPro" id="IPR011014">
    <property type="entry name" value="MscS_channel_TM-2"/>
</dbReference>
<dbReference type="PANTHER" id="PTHR43634">
    <property type="entry name" value="OW CONDUCTANCE MECHANOSENSITIVE CHANNEL"/>
    <property type="match status" value="1"/>
</dbReference>
<feature type="transmembrane region" description="Helical" evidence="7">
    <location>
        <begin position="170"/>
        <end position="191"/>
    </location>
</feature>
<dbReference type="RefSeq" id="WP_153725665.1">
    <property type="nucleotide sequence ID" value="NZ_CP045875.1"/>
</dbReference>
<dbReference type="SUPFAM" id="SSF82689">
    <property type="entry name" value="Mechanosensitive channel protein MscS (YggB), C-terminal domain"/>
    <property type="match status" value="1"/>
</dbReference>
<evidence type="ECO:0000256" key="1">
    <source>
        <dbReference type="ARBA" id="ARBA00004651"/>
    </source>
</evidence>
<feature type="domain" description="Mechanosensitive ion channel MscS C-terminal" evidence="9">
    <location>
        <begin position="252"/>
        <end position="337"/>
    </location>
</feature>
<dbReference type="AlphaFoldDB" id="A0A5Q2N2J4"/>
<dbReference type="Pfam" id="PF21088">
    <property type="entry name" value="MS_channel_1st"/>
    <property type="match status" value="1"/>
</dbReference>
<comment type="subcellular location">
    <subcellularLocation>
        <location evidence="1">Cell membrane</location>
        <topology evidence="1">Multi-pass membrane protein</topology>
    </subcellularLocation>
</comment>
<dbReference type="EMBL" id="CP045875">
    <property type="protein sequence ID" value="QGG48501.1"/>
    <property type="molecule type" value="Genomic_DNA"/>
</dbReference>
<keyword evidence="6 7" id="KW-0472">Membrane</keyword>
<dbReference type="GO" id="GO:0055085">
    <property type="term" value="P:transmembrane transport"/>
    <property type="evidence" value="ECO:0007669"/>
    <property type="project" value="InterPro"/>
</dbReference>
<dbReference type="InterPro" id="IPR049142">
    <property type="entry name" value="MS_channel_1st"/>
</dbReference>
<sequence>MENLLYLDTLFKDLVIATTIFFFFLLLRKIFTRYVYQLILRILHKTETEFITRIFLAFEKPSQFFFIFIGIYVSLKYVDLSPYYQDLSLKFFRSALIALIAWGLYNLSDVYTGIFSTLEKRLSVEFNEILVSFFSKVLRVIVVLFAASIIAQEWGYRVEGLVAGLGLGGLAFALAAQNTLSNIFGGVVIIMDRPFSIGDWIKTPSVEGTVEDISFRSTKVRTFAQALVTVPNSTLANEAITNWSRMGKRQIAFHVGVTYDTTREQMEKTVASIKDMLVNHPEVHPETIFVVFDKYNDSSLDIFLYFFTKTTVWGEFLAVKQDVNLKIMEILEENNVSVAFPTTTVHVEKSSEEELSFRKMPLA</sequence>
<dbReference type="OrthoDB" id="9809206at2"/>
<dbReference type="InterPro" id="IPR023408">
    <property type="entry name" value="MscS_beta-dom_sf"/>
</dbReference>
<feature type="domain" description="Mechanosensitive ion channel transmembrane helices 2/3" evidence="10">
    <location>
        <begin position="136"/>
        <end position="177"/>
    </location>
</feature>
<feature type="transmembrane region" description="Helical" evidence="7">
    <location>
        <begin position="95"/>
        <end position="118"/>
    </location>
</feature>
<proteinExistence type="inferred from homology"/>
<dbReference type="InterPro" id="IPR011066">
    <property type="entry name" value="MscS_channel_C_sf"/>
</dbReference>
<evidence type="ECO:0000256" key="5">
    <source>
        <dbReference type="ARBA" id="ARBA00022989"/>
    </source>
</evidence>
<evidence type="ECO:0000256" key="3">
    <source>
        <dbReference type="ARBA" id="ARBA00022475"/>
    </source>
</evidence>
<dbReference type="SUPFAM" id="SSF50182">
    <property type="entry name" value="Sm-like ribonucleoproteins"/>
    <property type="match status" value="1"/>
</dbReference>
<dbReference type="InterPro" id="IPR049278">
    <property type="entry name" value="MS_channel_C"/>
</dbReference>
<keyword evidence="4 7" id="KW-0812">Transmembrane</keyword>
<keyword evidence="5 7" id="KW-1133">Transmembrane helix</keyword>
<evidence type="ECO:0000256" key="7">
    <source>
        <dbReference type="SAM" id="Phobius"/>
    </source>
</evidence>
<keyword evidence="3" id="KW-1003">Cell membrane</keyword>
<evidence type="ECO:0000259" key="8">
    <source>
        <dbReference type="Pfam" id="PF00924"/>
    </source>
</evidence>
<keyword evidence="12" id="KW-1185">Reference proteome</keyword>
<dbReference type="InterPro" id="IPR006685">
    <property type="entry name" value="MscS_channel_2nd"/>
</dbReference>
<dbReference type="Gene3D" id="2.30.30.60">
    <property type="match status" value="1"/>
</dbReference>
<dbReference type="GO" id="GO:0005886">
    <property type="term" value="C:plasma membrane"/>
    <property type="evidence" value="ECO:0007669"/>
    <property type="project" value="UniProtKB-SubCell"/>
</dbReference>